<evidence type="ECO:0000313" key="1">
    <source>
        <dbReference type="EMBL" id="QJI02813.1"/>
    </source>
</evidence>
<sequence length="69" mass="8147">MKKQKEKSKEDELILDLVWQACGSSEDGLIDNMALSVYEEACVYLCKKGIIRKENDRFYWDDNILEEKK</sequence>
<dbReference type="AlphaFoldDB" id="A0A6M3XY89"/>
<dbReference type="EMBL" id="MT145033">
    <property type="protein sequence ID" value="QJI02813.1"/>
    <property type="molecule type" value="Genomic_DNA"/>
</dbReference>
<protein>
    <submittedName>
        <fullName evidence="1">Uncharacterized protein</fullName>
    </submittedName>
</protein>
<gene>
    <name evidence="1" type="ORF">TM448B03686_0005</name>
</gene>
<reference evidence="1" key="1">
    <citation type="submission" date="2020-03" db="EMBL/GenBank/DDBJ databases">
        <title>The deep terrestrial virosphere.</title>
        <authorList>
            <person name="Holmfeldt K."/>
            <person name="Nilsson E."/>
            <person name="Simone D."/>
            <person name="Lopez-Fernandez M."/>
            <person name="Wu X."/>
            <person name="de Brujin I."/>
            <person name="Lundin D."/>
            <person name="Andersson A."/>
            <person name="Bertilsson S."/>
            <person name="Dopson M."/>
        </authorList>
    </citation>
    <scope>NUCLEOTIDE SEQUENCE</scope>
    <source>
        <strain evidence="1">TM448B03686</strain>
    </source>
</reference>
<accession>A0A6M3XY89</accession>
<name>A0A6M3XY89_9ZZZZ</name>
<proteinExistence type="predicted"/>
<organism evidence="1">
    <name type="scientific">viral metagenome</name>
    <dbReference type="NCBI Taxonomy" id="1070528"/>
    <lineage>
        <taxon>unclassified sequences</taxon>
        <taxon>metagenomes</taxon>
        <taxon>organismal metagenomes</taxon>
    </lineage>
</organism>